<reference evidence="2 3" key="1">
    <citation type="submission" date="2018-02" db="EMBL/GenBank/DDBJ databases">
        <title>Genomic Encyclopedia of Archaeal and Bacterial Type Strains, Phase II (KMG-II): from individual species to whole genera.</title>
        <authorList>
            <person name="Goeker M."/>
        </authorList>
    </citation>
    <scope>NUCLEOTIDE SEQUENCE [LARGE SCALE GENOMIC DNA]</scope>
    <source>
        <strain evidence="2 3">YU 961-1</strain>
    </source>
</reference>
<dbReference type="GO" id="GO:0016747">
    <property type="term" value="F:acyltransferase activity, transferring groups other than amino-acyl groups"/>
    <property type="evidence" value="ECO:0007669"/>
    <property type="project" value="InterPro"/>
</dbReference>
<evidence type="ECO:0000259" key="1">
    <source>
        <dbReference type="PROSITE" id="PS51186"/>
    </source>
</evidence>
<proteinExistence type="predicted"/>
<accession>A0A2S6GPP0</accession>
<dbReference type="InterPro" id="IPR052523">
    <property type="entry name" value="Trichothecene_AcTrans"/>
</dbReference>
<dbReference type="Pfam" id="PF13673">
    <property type="entry name" value="Acetyltransf_10"/>
    <property type="match status" value="1"/>
</dbReference>
<dbReference type="SUPFAM" id="SSF55729">
    <property type="entry name" value="Acyl-CoA N-acyltransferases (Nat)"/>
    <property type="match status" value="1"/>
</dbReference>
<feature type="domain" description="N-acetyltransferase" evidence="1">
    <location>
        <begin position="51"/>
        <end position="194"/>
    </location>
</feature>
<comment type="caution">
    <text evidence="2">The sequence shown here is derived from an EMBL/GenBank/DDBJ whole genome shotgun (WGS) entry which is preliminary data.</text>
</comment>
<protein>
    <submittedName>
        <fullName evidence="2">Acetyltransferase (GNAT) family protein</fullName>
    </submittedName>
</protein>
<keyword evidence="2" id="KW-0808">Transferase</keyword>
<dbReference type="RefSeq" id="WP_104479914.1">
    <property type="nucleotide sequence ID" value="NZ_CP154825.1"/>
</dbReference>
<evidence type="ECO:0000313" key="3">
    <source>
        <dbReference type="Proteomes" id="UP000239203"/>
    </source>
</evidence>
<dbReference type="InterPro" id="IPR000182">
    <property type="entry name" value="GNAT_dom"/>
</dbReference>
<sequence>MTTSTITRATAAEIPLCAHLVAKSFEALPQTVWLIDKPAARLPALTASFTILVEHALEHGRVDLISDQAVAVWFHRDREVPEPRDYEARVAAGTGEYASRFQLLDEAFESHHPAAPHHHLALLAVHPEHQNKGLGGALLADYHARLDREGTAAFLEASTLASSRLYQRYGYRPLGEPYNLPDGPAMYPLWREPAA</sequence>
<name>A0A2S6GPP0_9PSEU</name>
<dbReference type="Proteomes" id="UP000239203">
    <property type="component" value="Unassembled WGS sequence"/>
</dbReference>
<dbReference type="OrthoDB" id="7057833at2"/>
<dbReference type="PANTHER" id="PTHR42791:SF1">
    <property type="entry name" value="N-ACETYLTRANSFERASE DOMAIN-CONTAINING PROTEIN"/>
    <property type="match status" value="1"/>
</dbReference>
<gene>
    <name evidence="2" type="ORF">CLV40_108163</name>
</gene>
<dbReference type="Gene3D" id="3.40.630.30">
    <property type="match status" value="1"/>
</dbReference>
<dbReference type="EMBL" id="PTIX01000008">
    <property type="protein sequence ID" value="PPK67166.1"/>
    <property type="molecule type" value="Genomic_DNA"/>
</dbReference>
<keyword evidence="3" id="KW-1185">Reference proteome</keyword>
<evidence type="ECO:0000313" key="2">
    <source>
        <dbReference type="EMBL" id="PPK67166.1"/>
    </source>
</evidence>
<dbReference type="PROSITE" id="PS51186">
    <property type="entry name" value="GNAT"/>
    <property type="match status" value="1"/>
</dbReference>
<dbReference type="InterPro" id="IPR016181">
    <property type="entry name" value="Acyl_CoA_acyltransferase"/>
</dbReference>
<organism evidence="2 3">
    <name type="scientific">Actinokineospora auranticolor</name>
    <dbReference type="NCBI Taxonomy" id="155976"/>
    <lineage>
        <taxon>Bacteria</taxon>
        <taxon>Bacillati</taxon>
        <taxon>Actinomycetota</taxon>
        <taxon>Actinomycetes</taxon>
        <taxon>Pseudonocardiales</taxon>
        <taxon>Pseudonocardiaceae</taxon>
        <taxon>Actinokineospora</taxon>
    </lineage>
</organism>
<dbReference type="PANTHER" id="PTHR42791">
    <property type="entry name" value="GNAT FAMILY ACETYLTRANSFERASE"/>
    <property type="match status" value="1"/>
</dbReference>
<dbReference type="AlphaFoldDB" id="A0A2S6GPP0"/>